<sequence length="320" mass="38080">MECIMFEQRSADIYSRSYNIDEKELTFKPLTMQDKEIFIKYLSQYKFVTCEYSFANLVLWRKGCDIRYTVYNDSLIIKKKDFEGNYYFMQPLGYNKEDLKCIIDKLQDYKEKNNLKYLFKDIEEPFLNELKEIYKQEILIVEDIDNFDYIYTQDSLASLSGKKLHGKKNHYNYFIKNYSYEVKDISEFTVKEDCLEALKLWLQEKDETDENLNYESEGIKEIINYMDDLNLKGMAVYVEGKLAAFTIGESTNNDMAIIHVEKGLPDVKGIYSFINKTFVDNYFSDSKYINREQDLGIEGLRKAKKSYNPVKLEKKYCVYI</sequence>
<reference evidence="1" key="1">
    <citation type="journal article" date="2025" name="Int. J. Syst. Evol. Microbiol.">
        <title>Inconstantimicrobium mannanitabidum sp. nov., a novel member of the family Clostridiaceae isolated from anoxic soil under the treatment of reductive soil disinfestation.</title>
        <authorList>
            <person name="Ueki A."/>
            <person name="Tonouchi A."/>
            <person name="Honma S."/>
            <person name="Kaku N."/>
            <person name="Ueki K."/>
        </authorList>
    </citation>
    <scope>NUCLEOTIDE SEQUENCE</scope>
    <source>
        <strain evidence="1">TW13</strain>
    </source>
</reference>
<accession>A0ACB5RE57</accession>
<evidence type="ECO:0000313" key="1">
    <source>
        <dbReference type="EMBL" id="GKX67179.1"/>
    </source>
</evidence>
<keyword evidence="2" id="KW-1185">Reference proteome</keyword>
<comment type="caution">
    <text evidence="1">The sequence shown here is derived from an EMBL/GenBank/DDBJ whole genome shotgun (WGS) entry which is preliminary data.</text>
</comment>
<protein>
    <submittedName>
        <fullName evidence="1">Uncharacterized protein</fullName>
    </submittedName>
</protein>
<name>A0ACB5RE57_9CLOT</name>
<dbReference type="Proteomes" id="UP001058074">
    <property type="component" value="Unassembled WGS sequence"/>
</dbReference>
<evidence type="ECO:0000313" key="2">
    <source>
        <dbReference type="Proteomes" id="UP001058074"/>
    </source>
</evidence>
<organism evidence="1 2">
    <name type="scientific">Inconstantimicrobium mannanitabidum</name>
    <dbReference type="NCBI Taxonomy" id="1604901"/>
    <lineage>
        <taxon>Bacteria</taxon>
        <taxon>Bacillati</taxon>
        <taxon>Bacillota</taxon>
        <taxon>Clostridia</taxon>
        <taxon>Eubacteriales</taxon>
        <taxon>Clostridiaceae</taxon>
        <taxon>Inconstantimicrobium</taxon>
    </lineage>
</organism>
<gene>
    <name evidence="1" type="ORF">rsdtw13_24370</name>
</gene>
<proteinExistence type="predicted"/>
<dbReference type="EMBL" id="BROD01000001">
    <property type="protein sequence ID" value="GKX67179.1"/>
    <property type="molecule type" value="Genomic_DNA"/>
</dbReference>